<evidence type="ECO:0000313" key="1">
    <source>
        <dbReference type="EMBL" id="MBB5800630.1"/>
    </source>
</evidence>
<evidence type="ECO:0000313" key="2">
    <source>
        <dbReference type="Proteomes" id="UP000552097"/>
    </source>
</evidence>
<dbReference type="Gene3D" id="1.25.40.10">
    <property type="entry name" value="Tetratricopeptide repeat domain"/>
    <property type="match status" value="2"/>
</dbReference>
<proteinExistence type="predicted"/>
<name>A0A7W9HE99_9PSEU</name>
<comment type="caution">
    <text evidence="1">The sequence shown here is derived from an EMBL/GenBank/DDBJ whole genome shotgun (WGS) entry which is preliminary data.</text>
</comment>
<dbReference type="Proteomes" id="UP000552097">
    <property type="component" value="Unassembled WGS sequence"/>
</dbReference>
<protein>
    <submittedName>
        <fullName evidence="1">Tetratricopeptide (TPR) repeat protein</fullName>
    </submittedName>
</protein>
<reference evidence="1 2" key="1">
    <citation type="submission" date="2020-08" db="EMBL/GenBank/DDBJ databases">
        <title>Sequencing the genomes of 1000 actinobacteria strains.</title>
        <authorList>
            <person name="Klenk H.-P."/>
        </authorList>
    </citation>
    <scope>NUCLEOTIDE SEQUENCE [LARGE SCALE GENOMIC DNA]</scope>
    <source>
        <strain evidence="1 2">DSM 45486</strain>
    </source>
</reference>
<dbReference type="AlphaFoldDB" id="A0A7W9HE99"/>
<sequence>MSDWSDLNDEGVRCENPGRRHLGPRWPRFVELNTEGAVLASAGDVVGARAAWQAAYRETTGEVADVEALVCRAAVAGNLAGVSADYDEAARWSTEAVDAARIVLELVGDAYGTSTVLVNGLVSRAVSHHARMRLPEALADLDEAVEALASVEGGQSVEAWQSFEASVRSTRARVLVTGGWYAEAAAEARLALDLAYAAAPSLAANVHLTLAEITSSTGDLPGAVEHLSLARDLCAATGDVGGEGTAVVSLARLAYLSSDADRADALYAEAEGLLGDDPHRLAACLCGRAAIAVLRGRPGEALELLDRAASSSGTAASPLELVAVRQVRGAALEASGEFAAAESCYAEAAAVCEAAGLWHVVLGMTWWRADALVRRAAAVTGEERRAIGLRALDLALPAALASEAVRQRFPHGPLRERWVALASAPATRSAFLAIRAVEDVALAAEYIDHIAGAVSLDAAGTPVERGELVMLPEPPAEPSVEEHLPYAASGLVSGGSLAVGGFELPPRVRLDPTVRTALDAWIDVAEERYGLPVRSERAVASW</sequence>
<accession>A0A7W9HE99</accession>
<keyword evidence="2" id="KW-1185">Reference proteome</keyword>
<dbReference type="RefSeq" id="WP_184915381.1">
    <property type="nucleotide sequence ID" value="NZ_JACHMO010000001.1"/>
</dbReference>
<dbReference type="SUPFAM" id="SSF48452">
    <property type="entry name" value="TPR-like"/>
    <property type="match status" value="1"/>
</dbReference>
<organism evidence="1 2">
    <name type="scientific">Saccharothrix ecbatanensis</name>
    <dbReference type="NCBI Taxonomy" id="1105145"/>
    <lineage>
        <taxon>Bacteria</taxon>
        <taxon>Bacillati</taxon>
        <taxon>Actinomycetota</taxon>
        <taxon>Actinomycetes</taxon>
        <taxon>Pseudonocardiales</taxon>
        <taxon>Pseudonocardiaceae</taxon>
        <taxon>Saccharothrix</taxon>
    </lineage>
</organism>
<dbReference type="InterPro" id="IPR011990">
    <property type="entry name" value="TPR-like_helical_dom_sf"/>
</dbReference>
<dbReference type="EMBL" id="JACHMO010000001">
    <property type="protein sequence ID" value="MBB5800630.1"/>
    <property type="molecule type" value="Genomic_DNA"/>
</dbReference>
<gene>
    <name evidence="1" type="ORF">F4560_000398</name>
</gene>